<dbReference type="Proteomes" id="UP001066276">
    <property type="component" value="Chromosome 8"/>
</dbReference>
<comment type="caution">
    <text evidence="2">The sequence shown here is derived from an EMBL/GenBank/DDBJ whole genome shotgun (WGS) entry which is preliminary data.</text>
</comment>
<reference evidence="2" key="1">
    <citation type="journal article" date="2022" name="bioRxiv">
        <title>Sequencing and chromosome-scale assembly of the giantPleurodeles waltlgenome.</title>
        <authorList>
            <person name="Brown T."/>
            <person name="Elewa A."/>
            <person name="Iarovenko S."/>
            <person name="Subramanian E."/>
            <person name="Araus A.J."/>
            <person name="Petzold A."/>
            <person name="Susuki M."/>
            <person name="Suzuki K.-i.T."/>
            <person name="Hayashi T."/>
            <person name="Toyoda A."/>
            <person name="Oliveira C."/>
            <person name="Osipova E."/>
            <person name="Leigh N.D."/>
            <person name="Simon A."/>
            <person name="Yun M.H."/>
        </authorList>
    </citation>
    <scope>NUCLEOTIDE SEQUENCE</scope>
    <source>
        <strain evidence="2">20211129_DDA</strain>
        <tissue evidence="2">Liver</tissue>
    </source>
</reference>
<evidence type="ECO:0000313" key="2">
    <source>
        <dbReference type="EMBL" id="KAJ1117075.1"/>
    </source>
</evidence>
<evidence type="ECO:0000256" key="1">
    <source>
        <dbReference type="SAM" id="MobiDB-lite"/>
    </source>
</evidence>
<evidence type="ECO:0000313" key="3">
    <source>
        <dbReference type="Proteomes" id="UP001066276"/>
    </source>
</evidence>
<dbReference type="EMBL" id="JANPWB010000012">
    <property type="protein sequence ID" value="KAJ1117075.1"/>
    <property type="molecule type" value="Genomic_DNA"/>
</dbReference>
<organism evidence="2 3">
    <name type="scientific">Pleurodeles waltl</name>
    <name type="common">Iberian ribbed newt</name>
    <dbReference type="NCBI Taxonomy" id="8319"/>
    <lineage>
        <taxon>Eukaryota</taxon>
        <taxon>Metazoa</taxon>
        <taxon>Chordata</taxon>
        <taxon>Craniata</taxon>
        <taxon>Vertebrata</taxon>
        <taxon>Euteleostomi</taxon>
        <taxon>Amphibia</taxon>
        <taxon>Batrachia</taxon>
        <taxon>Caudata</taxon>
        <taxon>Salamandroidea</taxon>
        <taxon>Salamandridae</taxon>
        <taxon>Pleurodelinae</taxon>
        <taxon>Pleurodeles</taxon>
    </lineage>
</organism>
<proteinExistence type="predicted"/>
<accession>A0AAV7NLZ7</accession>
<protein>
    <submittedName>
        <fullName evidence="2">Uncharacterized protein</fullName>
    </submittedName>
</protein>
<feature type="region of interest" description="Disordered" evidence="1">
    <location>
        <begin position="1"/>
        <end position="54"/>
    </location>
</feature>
<name>A0AAV7NLZ7_PLEWA</name>
<gene>
    <name evidence="2" type="ORF">NDU88_005275</name>
</gene>
<sequence>MGRASRRTRVVQQRDETQRVEIGDGKQDGEPKEKITEDRRHTTRRESLPREGREGELYARKASMFQEECGSASNWCLKRVAILKGLGRGVPACCMCHTYHDVGPFCYRIVDGQLKPAAIDVRSSPVHAIMCHDWGLELNIFSISSGGVSPREA</sequence>
<dbReference type="AlphaFoldDB" id="A0AAV7NLZ7"/>
<keyword evidence="3" id="KW-1185">Reference proteome</keyword>
<feature type="compositionally biased region" description="Basic and acidic residues" evidence="1">
    <location>
        <begin position="12"/>
        <end position="54"/>
    </location>
</feature>